<feature type="binding site" evidence="7">
    <location>
        <position position="136"/>
    </location>
    <ligand>
        <name>carbamoyl phosphate</name>
        <dbReference type="ChEBI" id="CHEBI:58228"/>
    </ligand>
</feature>
<comment type="function">
    <text evidence="5 7">Catalyzes the condensation of carbamoyl phosphate and aspartate to form carbamoyl aspartate and inorganic phosphate, the committed step in the de novo pyrimidine nucleotide biosynthesis pathway.</text>
</comment>
<reference evidence="10 11" key="1">
    <citation type="submission" date="2019-07" db="EMBL/GenBank/DDBJ databases">
        <title>Genome sequencing of 100 strains of the haloalkaliphilic chemolithoautotrophic sulfur-oxidizing bacterium Thioalkalivibrio.</title>
        <authorList>
            <person name="Muyzer G."/>
        </authorList>
    </citation>
    <scope>NUCLEOTIDE SEQUENCE [LARGE SCALE GENOMIC DNA]</scope>
    <source>
        <strain evidence="10 11">ASO4-4</strain>
    </source>
</reference>
<dbReference type="InterPro" id="IPR002082">
    <property type="entry name" value="Asp_carbamoyltransf"/>
</dbReference>
<dbReference type="GO" id="GO:0016597">
    <property type="term" value="F:amino acid binding"/>
    <property type="evidence" value="ECO:0007669"/>
    <property type="project" value="InterPro"/>
</dbReference>
<protein>
    <recommendedName>
        <fullName evidence="7">Aspartate carbamoyltransferase</fullName>
        <ecNumber evidence="7">2.1.3.2</ecNumber>
    </recommendedName>
    <alternativeName>
        <fullName evidence="7">Aspartate transcarbamylase</fullName>
        <shortName evidence="7">ATCase</shortName>
    </alternativeName>
</protein>
<dbReference type="InterPro" id="IPR036901">
    <property type="entry name" value="Asp/Orn_carbamoylTrfase_sf"/>
</dbReference>
<feature type="binding site" evidence="7">
    <location>
        <position position="264"/>
    </location>
    <ligand>
        <name>carbamoyl phosphate</name>
        <dbReference type="ChEBI" id="CHEBI:58228"/>
    </ligand>
</feature>
<evidence type="ECO:0000256" key="7">
    <source>
        <dbReference type="HAMAP-Rule" id="MF_00001"/>
    </source>
</evidence>
<name>A0A562S7B3_9BACT</name>
<evidence type="ECO:0000313" key="11">
    <source>
        <dbReference type="Proteomes" id="UP000318307"/>
    </source>
</evidence>
<dbReference type="GO" id="GO:0004070">
    <property type="term" value="F:aspartate carbamoyltransferase activity"/>
    <property type="evidence" value="ECO:0007669"/>
    <property type="project" value="UniProtKB-UniRule"/>
</dbReference>
<feature type="binding site" evidence="7">
    <location>
        <position position="58"/>
    </location>
    <ligand>
        <name>carbamoyl phosphate</name>
        <dbReference type="ChEBI" id="CHEBI:58228"/>
    </ligand>
</feature>
<dbReference type="RefSeq" id="WP_144681184.1">
    <property type="nucleotide sequence ID" value="NZ_VLLC01000001.1"/>
</dbReference>
<dbReference type="GO" id="GO:0006207">
    <property type="term" value="P:'de novo' pyrimidine nucleobase biosynthetic process"/>
    <property type="evidence" value="ECO:0007669"/>
    <property type="project" value="InterPro"/>
</dbReference>
<feature type="binding site" evidence="7">
    <location>
        <position position="223"/>
    </location>
    <ligand>
        <name>L-aspartate</name>
        <dbReference type="ChEBI" id="CHEBI:29991"/>
    </ligand>
</feature>
<feature type="binding site" evidence="7">
    <location>
        <position position="86"/>
    </location>
    <ligand>
        <name>L-aspartate</name>
        <dbReference type="ChEBI" id="CHEBI:29991"/>
    </ligand>
</feature>
<dbReference type="Pfam" id="PF02729">
    <property type="entry name" value="OTCace_N"/>
    <property type="match status" value="1"/>
</dbReference>
<proteinExistence type="inferred from homology"/>
<evidence type="ECO:0000256" key="1">
    <source>
        <dbReference type="ARBA" id="ARBA00004852"/>
    </source>
</evidence>
<accession>A0A562S7B3</accession>
<comment type="pathway">
    <text evidence="1 7">Pyrimidine metabolism; UMP biosynthesis via de novo pathway; (S)-dihydroorotate from bicarbonate: step 2/3.</text>
</comment>
<comment type="caution">
    <text evidence="10">The sequence shown here is derived from an EMBL/GenBank/DDBJ whole genome shotgun (WGS) entry which is preliminary data.</text>
</comment>
<dbReference type="InterPro" id="IPR006132">
    <property type="entry name" value="Asp/Orn_carbamoyltranf_P-bd"/>
</dbReference>
<dbReference type="SUPFAM" id="SSF53671">
    <property type="entry name" value="Aspartate/ornithine carbamoyltransferase"/>
    <property type="match status" value="1"/>
</dbReference>
<keyword evidence="4 7" id="KW-0665">Pyrimidine biosynthesis</keyword>
<dbReference type="GO" id="GO:0005829">
    <property type="term" value="C:cytosol"/>
    <property type="evidence" value="ECO:0007669"/>
    <property type="project" value="TreeGrafter"/>
</dbReference>
<sequence>MYFSRKDILDIASLSVEEMTHILDTAQGMKEISLRPVKKVPTLRGKTLILFFHEASTRTKTSFDIAGKRLSADVIALAKSGSSMAKGESLLDTVKTLEAMQPDVVVMRHGTSGAARFIAGHLKCGVINAGDGRHAHPTQALLDMMTIREKKGRIAGLKVAIIGDIAHSRVARSNMEGLVKMGAEVRVAGPPTMIPKGIESYGVKAFFSVDKALEGADVIIMLRMQKERMNNVLFSTEREYAREFGLSEKRVSMAHPDAVVLHPGPMNRGVEISDTVADGSRSAILDQVENGVALRMALFYLLSGGVRNADED</sequence>
<keyword evidence="11" id="KW-1185">Reference proteome</keyword>
<feature type="binding site" evidence="7">
    <location>
        <position position="139"/>
    </location>
    <ligand>
        <name>carbamoyl phosphate</name>
        <dbReference type="ChEBI" id="CHEBI:58228"/>
    </ligand>
</feature>
<dbReference type="OrthoDB" id="9774690at2"/>
<gene>
    <name evidence="7" type="primary">pyrB</name>
    <name evidence="10" type="ORF">LZ24_00087</name>
</gene>
<dbReference type="PROSITE" id="PS00097">
    <property type="entry name" value="CARBAMOYLTRANSFERASE"/>
    <property type="match status" value="1"/>
</dbReference>
<feature type="binding site" evidence="7">
    <location>
        <position position="108"/>
    </location>
    <ligand>
        <name>carbamoyl phosphate</name>
        <dbReference type="ChEBI" id="CHEBI:58228"/>
    </ligand>
</feature>
<evidence type="ECO:0000259" key="9">
    <source>
        <dbReference type="Pfam" id="PF02729"/>
    </source>
</evidence>
<evidence type="ECO:0000313" key="10">
    <source>
        <dbReference type="EMBL" id="TWI77287.1"/>
    </source>
</evidence>
<dbReference type="EMBL" id="VLLC01000001">
    <property type="protein sequence ID" value="TWI77287.1"/>
    <property type="molecule type" value="Genomic_DNA"/>
</dbReference>
<dbReference type="AlphaFoldDB" id="A0A562S7B3"/>
<evidence type="ECO:0000259" key="8">
    <source>
        <dbReference type="Pfam" id="PF00185"/>
    </source>
</evidence>
<dbReference type="Pfam" id="PF00185">
    <property type="entry name" value="OTCace"/>
    <property type="match status" value="1"/>
</dbReference>
<dbReference type="InterPro" id="IPR006130">
    <property type="entry name" value="Asp/Orn_carbamoylTrfase"/>
</dbReference>
<feature type="domain" description="Aspartate/ornithine carbamoyltransferase carbamoyl-P binding" evidence="9">
    <location>
        <begin position="6"/>
        <end position="149"/>
    </location>
</feature>
<dbReference type="Gene3D" id="3.40.50.1370">
    <property type="entry name" value="Aspartate/ornithine carbamoyltransferase"/>
    <property type="match status" value="2"/>
</dbReference>
<feature type="binding site" evidence="7">
    <location>
        <position position="265"/>
    </location>
    <ligand>
        <name>carbamoyl phosphate</name>
        <dbReference type="ChEBI" id="CHEBI:58228"/>
    </ligand>
</feature>
<feature type="binding site" evidence="7">
    <location>
        <position position="59"/>
    </location>
    <ligand>
        <name>carbamoyl phosphate</name>
        <dbReference type="ChEBI" id="CHEBI:58228"/>
    </ligand>
</feature>
<dbReference type="EC" id="2.1.3.2" evidence="7"/>
<evidence type="ECO:0000256" key="6">
    <source>
        <dbReference type="ARBA" id="ARBA00048859"/>
    </source>
</evidence>
<comment type="similarity">
    <text evidence="2 7">Belongs to the aspartate/ornithine carbamoyltransferase superfamily. ATCase family.</text>
</comment>
<dbReference type="NCBIfam" id="NF002032">
    <property type="entry name" value="PRK00856.1"/>
    <property type="match status" value="1"/>
</dbReference>
<comment type="subunit">
    <text evidence="7">Heterododecamer (2C3:3R2) of six catalytic PyrB chains organized as two trimers (C3), and six regulatory PyrI chains organized as three dimers (R2).</text>
</comment>
<organism evidence="10 11">
    <name type="scientific">Desulfobotulus alkaliphilus</name>
    <dbReference type="NCBI Taxonomy" id="622671"/>
    <lineage>
        <taxon>Bacteria</taxon>
        <taxon>Pseudomonadati</taxon>
        <taxon>Thermodesulfobacteriota</taxon>
        <taxon>Desulfobacteria</taxon>
        <taxon>Desulfobacterales</taxon>
        <taxon>Desulfobacteraceae</taxon>
        <taxon>Desulfobotulus</taxon>
    </lineage>
</organism>
<evidence type="ECO:0000256" key="5">
    <source>
        <dbReference type="ARBA" id="ARBA00043884"/>
    </source>
</evidence>
<dbReference type="HAMAP" id="MF_00001">
    <property type="entry name" value="Asp_carb_tr"/>
    <property type="match status" value="1"/>
</dbReference>
<evidence type="ECO:0000256" key="4">
    <source>
        <dbReference type="ARBA" id="ARBA00022975"/>
    </source>
</evidence>
<dbReference type="PRINTS" id="PR00100">
    <property type="entry name" value="AOTCASE"/>
</dbReference>
<dbReference type="UniPathway" id="UPA00070">
    <property type="reaction ID" value="UER00116"/>
</dbReference>
<dbReference type="FunFam" id="3.40.50.1370:FF:000007">
    <property type="entry name" value="Aspartate carbamoyltransferase"/>
    <property type="match status" value="1"/>
</dbReference>
<dbReference type="PANTHER" id="PTHR45753">
    <property type="entry name" value="ORNITHINE CARBAMOYLTRANSFERASE, MITOCHONDRIAL"/>
    <property type="match status" value="1"/>
</dbReference>
<dbReference type="GO" id="GO:0006520">
    <property type="term" value="P:amino acid metabolic process"/>
    <property type="evidence" value="ECO:0007669"/>
    <property type="project" value="InterPro"/>
</dbReference>
<dbReference type="Proteomes" id="UP000318307">
    <property type="component" value="Unassembled WGS sequence"/>
</dbReference>
<dbReference type="InterPro" id="IPR006131">
    <property type="entry name" value="Asp_carbamoyltransf_Asp/Orn-bd"/>
</dbReference>
<evidence type="ECO:0000256" key="3">
    <source>
        <dbReference type="ARBA" id="ARBA00022679"/>
    </source>
</evidence>
<dbReference type="NCBIfam" id="TIGR00670">
    <property type="entry name" value="asp_carb_tr"/>
    <property type="match status" value="1"/>
</dbReference>
<dbReference type="PRINTS" id="PR00101">
    <property type="entry name" value="ATCASE"/>
</dbReference>
<dbReference type="PANTHER" id="PTHR45753:SF6">
    <property type="entry name" value="ASPARTATE CARBAMOYLTRANSFERASE"/>
    <property type="match status" value="1"/>
</dbReference>
<feature type="binding site" evidence="7">
    <location>
        <position position="169"/>
    </location>
    <ligand>
        <name>L-aspartate</name>
        <dbReference type="ChEBI" id="CHEBI:29991"/>
    </ligand>
</feature>
<dbReference type="GO" id="GO:0044205">
    <property type="term" value="P:'de novo' UMP biosynthetic process"/>
    <property type="evidence" value="ECO:0007669"/>
    <property type="project" value="UniProtKB-UniRule"/>
</dbReference>
<evidence type="ECO:0000256" key="2">
    <source>
        <dbReference type="ARBA" id="ARBA00008896"/>
    </source>
</evidence>
<keyword evidence="3 7" id="KW-0808">Transferase</keyword>
<comment type="catalytic activity">
    <reaction evidence="6 7">
        <text>carbamoyl phosphate + L-aspartate = N-carbamoyl-L-aspartate + phosphate + H(+)</text>
        <dbReference type="Rhea" id="RHEA:20013"/>
        <dbReference type="ChEBI" id="CHEBI:15378"/>
        <dbReference type="ChEBI" id="CHEBI:29991"/>
        <dbReference type="ChEBI" id="CHEBI:32814"/>
        <dbReference type="ChEBI" id="CHEBI:43474"/>
        <dbReference type="ChEBI" id="CHEBI:58228"/>
        <dbReference type="EC" id="2.1.3.2"/>
    </reaction>
</comment>
<feature type="domain" description="Aspartate/ornithine carbamoyltransferase Asp/Orn-binding" evidence="8">
    <location>
        <begin position="156"/>
        <end position="302"/>
    </location>
</feature>